<organism evidence="6 7">
    <name type="scientific">Hyphomicrobium sulfonivorans</name>
    <dbReference type="NCBI Taxonomy" id="121290"/>
    <lineage>
        <taxon>Bacteria</taxon>
        <taxon>Pseudomonadati</taxon>
        <taxon>Pseudomonadota</taxon>
        <taxon>Alphaproteobacteria</taxon>
        <taxon>Hyphomicrobiales</taxon>
        <taxon>Hyphomicrobiaceae</taxon>
        <taxon>Hyphomicrobium</taxon>
    </lineage>
</organism>
<feature type="compositionally biased region" description="Basic and acidic residues" evidence="4">
    <location>
        <begin position="73"/>
        <end position="82"/>
    </location>
</feature>
<name>A0A109BKB3_HYPSL</name>
<evidence type="ECO:0000313" key="6">
    <source>
        <dbReference type="EMBL" id="KWT70338.1"/>
    </source>
</evidence>
<reference evidence="6 7" key="1">
    <citation type="submission" date="2015-10" db="EMBL/GenBank/DDBJ databases">
        <title>Transcriptomic analysis of a linuron degrading triple-species bacterial consortium.</title>
        <authorList>
            <person name="Albers P."/>
        </authorList>
    </citation>
    <scope>NUCLEOTIDE SEQUENCE [LARGE SCALE GENOMIC DNA]</scope>
    <source>
        <strain evidence="6 7">WDL6</strain>
    </source>
</reference>
<feature type="chain" id="PRO_5007132660" description="Porin" evidence="5">
    <location>
        <begin position="36"/>
        <end position="485"/>
    </location>
</feature>
<keyword evidence="3 5" id="KW-0732">Signal</keyword>
<proteinExistence type="inferred from homology"/>
<evidence type="ECO:0000256" key="5">
    <source>
        <dbReference type="SAM" id="SignalP"/>
    </source>
</evidence>
<dbReference type="Proteomes" id="UP000059074">
    <property type="component" value="Unassembled WGS sequence"/>
</dbReference>
<protein>
    <recommendedName>
        <fullName evidence="8">Porin</fullName>
    </recommendedName>
</protein>
<dbReference type="EMBL" id="LMTR01000032">
    <property type="protein sequence ID" value="KWT70338.1"/>
    <property type="molecule type" value="Genomic_DNA"/>
</dbReference>
<dbReference type="OrthoDB" id="784582at2"/>
<evidence type="ECO:0000256" key="1">
    <source>
        <dbReference type="ARBA" id="ARBA00009075"/>
    </source>
</evidence>
<dbReference type="AlphaFoldDB" id="A0A109BKB3"/>
<evidence type="ECO:0000256" key="4">
    <source>
        <dbReference type="SAM" id="MobiDB-lite"/>
    </source>
</evidence>
<keyword evidence="2" id="KW-0813">Transport</keyword>
<dbReference type="GO" id="GO:0016020">
    <property type="term" value="C:membrane"/>
    <property type="evidence" value="ECO:0007669"/>
    <property type="project" value="InterPro"/>
</dbReference>
<dbReference type="RefSeq" id="WP_068460290.1">
    <property type="nucleotide sequence ID" value="NZ_LMTR01000032.1"/>
</dbReference>
<dbReference type="Gene3D" id="2.40.160.10">
    <property type="entry name" value="Porin"/>
    <property type="match status" value="1"/>
</dbReference>
<dbReference type="PANTHER" id="PTHR34596:SF2">
    <property type="entry name" value="CHITOPORIN"/>
    <property type="match status" value="1"/>
</dbReference>
<evidence type="ECO:0000256" key="3">
    <source>
        <dbReference type="ARBA" id="ARBA00022729"/>
    </source>
</evidence>
<accession>A0A109BKB3</accession>
<comment type="caution">
    <text evidence="6">The sequence shown here is derived from an EMBL/GenBank/DDBJ whole genome shotgun (WGS) entry which is preliminary data.</text>
</comment>
<dbReference type="PATRIC" id="fig|121290.4.peg.893"/>
<dbReference type="InterPro" id="IPR005318">
    <property type="entry name" value="OM_porin_bac"/>
</dbReference>
<sequence length="485" mass="52864">MVTARRQASVARAFATLLRGAIMLTLLGVMATARAGQDDATVRIPSSAREVYSPIDRTFDHQPALPGGPHHPARPDDGVKTEADGEPVLLQDLKQRLRTADPFFRDMKASLYLRTQPLDRDNATGPPSRAWAAGTALAVQTGFYDDWLQLQAAVATSQPLWAPAGEGGTLLLTENQAEVSSIAIANAKLRGLGQEVVIGRQLIKTPYINPQDNRIIPNSFEGITLLRRRDEAQTFDYGFAYLWGFKARDSSHFYSFSEALGVAEERGAFLGGVKYKPASGLTVGVINYLIPDVVNTAYGAVDWFVDLKPIELRFNVGFTDQRTVGSNLLPGSPYNTNQITERFAASYANATIFVSGSHNSSAAALKSPFGSFPTYTTLDQLNFNDAGQQAIVIGAAYDFSKILIDGIKAQTFYGWSWGAIEPQTGNSLGRQNEFNIELEYAPSQGPLRNLSVQVFHSAVAFPDNPPGETQQPQTRALVTYRIPLL</sequence>
<comment type="similarity">
    <text evidence="1">Belongs to the outer membrane porin (Opr) (TC 1.B.25) family.</text>
</comment>
<dbReference type="PANTHER" id="PTHR34596">
    <property type="entry name" value="CHITOPORIN"/>
    <property type="match status" value="1"/>
</dbReference>
<dbReference type="STRING" id="121290.APY04_1015"/>
<feature type="region of interest" description="Disordered" evidence="4">
    <location>
        <begin position="58"/>
        <end position="82"/>
    </location>
</feature>
<feature type="signal peptide" evidence="5">
    <location>
        <begin position="1"/>
        <end position="35"/>
    </location>
</feature>
<dbReference type="GO" id="GO:0015288">
    <property type="term" value="F:porin activity"/>
    <property type="evidence" value="ECO:0007669"/>
    <property type="project" value="TreeGrafter"/>
</dbReference>
<evidence type="ECO:0000256" key="2">
    <source>
        <dbReference type="ARBA" id="ARBA00022448"/>
    </source>
</evidence>
<dbReference type="Pfam" id="PF03573">
    <property type="entry name" value="OprD"/>
    <property type="match status" value="1"/>
</dbReference>
<gene>
    <name evidence="6" type="ORF">APY04_1015</name>
</gene>
<evidence type="ECO:0000313" key="7">
    <source>
        <dbReference type="Proteomes" id="UP000059074"/>
    </source>
</evidence>
<dbReference type="InterPro" id="IPR023614">
    <property type="entry name" value="Porin_dom_sf"/>
</dbReference>
<keyword evidence="7" id="KW-1185">Reference proteome</keyword>
<evidence type="ECO:0008006" key="8">
    <source>
        <dbReference type="Google" id="ProtNLM"/>
    </source>
</evidence>